<protein>
    <submittedName>
        <fullName evidence="2">NADPH-dependent FMN reductase</fullName>
    </submittedName>
</protein>
<dbReference type="PANTHER" id="PTHR30543">
    <property type="entry name" value="CHROMATE REDUCTASE"/>
    <property type="match status" value="1"/>
</dbReference>
<accession>F7Y0G5</accession>
<dbReference type="GO" id="GO:0010181">
    <property type="term" value="F:FMN binding"/>
    <property type="evidence" value="ECO:0007669"/>
    <property type="project" value="TreeGrafter"/>
</dbReference>
<dbReference type="InterPro" id="IPR005025">
    <property type="entry name" value="FMN_Rdtase-like_dom"/>
</dbReference>
<dbReference type="AlphaFoldDB" id="F7Y0G5"/>
<gene>
    <name evidence="2" type="ordered locus">Mesop_0308</name>
</gene>
<evidence type="ECO:0000313" key="3">
    <source>
        <dbReference type="Proteomes" id="UP000001623"/>
    </source>
</evidence>
<dbReference type="InterPro" id="IPR050712">
    <property type="entry name" value="NAD(P)H-dep_reductase"/>
</dbReference>
<dbReference type="GO" id="GO:0005829">
    <property type="term" value="C:cytosol"/>
    <property type="evidence" value="ECO:0007669"/>
    <property type="project" value="TreeGrafter"/>
</dbReference>
<dbReference type="KEGG" id="mop:Mesop_0308"/>
<dbReference type="InterPro" id="IPR029039">
    <property type="entry name" value="Flavoprotein-like_sf"/>
</dbReference>
<sequence length="244" mass="27129">MFEHRRHISGGHRFRDYFMFVHPIVTAMRRLPPCPSLRSAVGTVSNGYRQSKEPALKHQLNIIIGSTRPGRAGPVFAEWLEAFAREHGKFEPVLTDIAAFDLPVLDEPHHPRLGNYQNDHTKAWSKATDAADAFVFVAPEYNYFVAPAIVNAVDYLAREWKYKPAAIFSYGGVSGGLRAAQALKPLLTSVGIMPIPEGVALPMYQKLLDENRAFNASEQVAGGAKIMLDELSRWSEALKPMRAA</sequence>
<organism evidence="2 3">
    <name type="scientific">Mesorhizobium opportunistum (strain LMG 24607 / HAMBI 3007 / WSM2075)</name>
    <dbReference type="NCBI Taxonomy" id="536019"/>
    <lineage>
        <taxon>Bacteria</taxon>
        <taxon>Pseudomonadati</taxon>
        <taxon>Pseudomonadota</taxon>
        <taxon>Alphaproteobacteria</taxon>
        <taxon>Hyphomicrobiales</taxon>
        <taxon>Phyllobacteriaceae</taxon>
        <taxon>Mesorhizobium</taxon>
    </lineage>
</organism>
<dbReference type="eggNOG" id="COG0431">
    <property type="taxonomic scope" value="Bacteria"/>
</dbReference>
<evidence type="ECO:0000313" key="2">
    <source>
        <dbReference type="EMBL" id="AEH84803.1"/>
    </source>
</evidence>
<feature type="domain" description="NADPH-dependent FMN reductase-like" evidence="1">
    <location>
        <begin position="62"/>
        <end position="203"/>
    </location>
</feature>
<reference evidence="2 3" key="1">
    <citation type="submission" date="2010-10" db="EMBL/GenBank/DDBJ databases">
        <title>Complete sequence of Mesorhizobium opportunistum WSM2075.</title>
        <authorList>
            <consortium name="US DOE Joint Genome Institute"/>
            <person name="Lucas S."/>
            <person name="Copeland A."/>
            <person name="Lapidus A."/>
            <person name="Cheng J.-F."/>
            <person name="Bruce D."/>
            <person name="Goodwin L."/>
            <person name="Pitluck S."/>
            <person name="Chertkov O."/>
            <person name="Misra M."/>
            <person name="Detter J.C."/>
            <person name="Han C."/>
            <person name="Tapia R."/>
            <person name="Land M."/>
            <person name="Hauser L."/>
            <person name="Kyrpides N."/>
            <person name="Ovchinnikova G."/>
            <person name="Mavrommatis K.M."/>
            <person name="Tiwari R.P."/>
            <person name="Howieson J.G."/>
            <person name="O'Hara G.W."/>
            <person name="Nandasena K.G."/>
            <person name="Woyke T."/>
        </authorList>
    </citation>
    <scope>NUCLEOTIDE SEQUENCE [LARGE SCALE GENOMIC DNA]</scope>
    <source>
        <strain evidence="3">LMG 24607 / HAMBI 3007 / WSM2075</strain>
    </source>
</reference>
<dbReference type="STRING" id="536019.Mesop_0308"/>
<dbReference type="GO" id="GO:0016491">
    <property type="term" value="F:oxidoreductase activity"/>
    <property type="evidence" value="ECO:0007669"/>
    <property type="project" value="InterPro"/>
</dbReference>
<dbReference type="SUPFAM" id="SSF52218">
    <property type="entry name" value="Flavoproteins"/>
    <property type="match status" value="1"/>
</dbReference>
<dbReference type="Gene3D" id="3.40.50.360">
    <property type="match status" value="1"/>
</dbReference>
<evidence type="ECO:0000259" key="1">
    <source>
        <dbReference type="Pfam" id="PF03358"/>
    </source>
</evidence>
<dbReference type="HOGENOM" id="CLU_055322_2_2_5"/>
<dbReference type="EMBL" id="CP002279">
    <property type="protein sequence ID" value="AEH84803.1"/>
    <property type="molecule type" value="Genomic_DNA"/>
</dbReference>
<dbReference type="Pfam" id="PF03358">
    <property type="entry name" value="FMN_red"/>
    <property type="match status" value="1"/>
</dbReference>
<proteinExistence type="predicted"/>
<dbReference type="Proteomes" id="UP000001623">
    <property type="component" value="Chromosome"/>
</dbReference>
<dbReference type="PANTHER" id="PTHR30543:SF21">
    <property type="entry name" value="NAD(P)H-DEPENDENT FMN REDUCTASE LOT6"/>
    <property type="match status" value="1"/>
</dbReference>
<name>F7Y0G5_MESOW</name>